<dbReference type="AlphaFoldDB" id="A0A6A6RGB5"/>
<dbReference type="InterPro" id="IPR020845">
    <property type="entry name" value="AMP-binding_CS"/>
</dbReference>
<gene>
    <name evidence="3" type="ORF">P280DRAFT_360044</name>
</gene>
<feature type="non-terminal residue" evidence="3">
    <location>
        <position position="395"/>
    </location>
</feature>
<dbReference type="Pfam" id="PF00501">
    <property type="entry name" value="AMP-binding"/>
    <property type="match status" value="1"/>
</dbReference>
<dbReference type="OrthoDB" id="416786at2759"/>
<dbReference type="PROSITE" id="PS00455">
    <property type="entry name" value="AMP_BINDING"/>
    <property type="match status" value="1"/>
</dbReference>
<proteinExistence type="predicted"/>
<keyword evidence="1" id="KW-0436">Ligase</keyword>
<sequence length="395" mass="43156">QCNLRLLVKFLKSGISIFLEYRNSFIPTEQARNIASTIDKILSSVLSTPSQLIRDADFLSERNRLQLEKWNSTPLEHVQRTVHDLIIESAEKTPQAQAVCAWDGDLTYGELIEYATRVAAHLVDLGVGAEVIVPLCFEKSKWNVVATLSVLLAGGCFLPLDPNAPRDRVQHLINAVHAKVVVCSPTHARFFHGLVEAEGTVRIDGAFVESLPTPSQRPQGRAGSHNAAYIIPTSGTTGQPKLPVVQHGNICTSVKAHYYGIAMNVPKTLRALQFAAHSFDASIAEILTVLMFGGTMCIPDEETRLNNIAQAMNDMGVTHAQLTPTFVRFLEPSMLPTLEVIVLMGEPMSQADLETWSQIYLVNGYGPSECSVYCFTQKGLSKASDARNIGLALGS</sequence>
<accession>A0A6A6RGB5</accession>
<dbReference type="SUPFAM" id="SSF56801">
    <property type="entry name" value="Acetyl-CoA synthetase-like"/>
    <property type="match status" value="1"/>
</dbReference>
<keyword evidence="4" id="KW-1185">Reference proteome</keyword>
<dbReference type="EMBL" id="MU006833">
    <property type="protein sequence ID" value="KAF2634386.1"/>
    <property type="molecule type" value="Genomic_DNA"/>
</dbReference>
<evidence type="ECO:0000313" key="3">
    <source>
        <dbReference type="EMBL" id="KAF2634386.1"/>
    </source>
</evidence>
<feature type="non-terminal residue" evidence="3">
    <location>
        <position position="1"/>
    </location>
</feature>
<evidence type="ECO:0000313" key="4">
    <source>
        <dbReference type="Proteomes" id="UP000799753"/>
    </source>
</evidence>
<dbReference type="PANTHER" id="PTHR45527">
    <property type="entry name" value="NONRIBOSOMAL PEPTIDE SYNTHETASE"/>
    <property type="match status" value="1"/>
</dbReference>
<dbReference type="GO" id="GO:0005737">
    <property type="term" value="C:cytoplasm"/>
    <property type="evidence" value="ECO:0007669"/>
    <property type="project" value="TreeGrafter"/>
</dbReference>
<evidence type="ECO:0000259" key="2">
    <source>
        <dbReference type="Pfam" id="PF00501"/>
    </source>
</evidence>
<name>A0A6A6RGB5_9PLEO</name>
<evidence type="ECO:0000256" key="1">
    <source>
        <dbReference type="ARBA" id="ARBA00022598"/>
    </source>
</evidence>
<dbReference type="PANTHER" id="PTHR45527:SF16">
    <property type="entry name" value="NONRIBOSOMAL PEPTIDE SYNTHASE ATNA-RELATED"/>
    <property type="match status" value="1"/>
</dbReference>
<protein>
    <submittedName>
        <fullName evidence="3">Acetyl-CoA synthetase-like protein</fullName>
    </submittedName>
</protein>
<feature type="domain" description="AMP-dependent synthetase/ligase" evidence="2">
    <location>
        <begin position="88"/>
        <end position="390"/>
    </location>
</feature>
<reference evidence="3" key="1">
    <citation type="journal article" date="2020" name="Stud. Mycol.">
        <title>101 Dothideomycetes genomes: a test case for predicting lifestyles and emergence of pathogens.</title>
        <authorList>
            <person name="Haridas S."/>
            <person name="Albert R."/>
            <person name="Binder M."/>
            <person name="Bloem J."/>
            <person name="Labutti K."/>
            <person name="Salamov A."/>
            <person name="Andreopoulos B."/>
            <person name="Baker S."/>
            <person name="Barry K."/>
            <person name="Bills G."/>
            <person name="Bluhm B."/>
            <person name="Cannon C."/>
            <person name="Castanera R."/>
            <person name="Culley D."/>
            <person name="Daum C."/>
            <person name="Ezra D."/>
            <person name="Gonzalez J."/>
            <person name="Henrissat B."/>
            <person name="Kuo A."/>
            <person name="Liang C."/>
            <person name="Lipzen A."/>
            <person name="Lutzoni F."/>
            <person name="Magnuson J."/>
            <person name="Mondo S."/>
            <person name="Nolan M."/>
            <person name="Ohm R."/>
            <person name="Pangilinan J."/>
            <person name="Park H.-J."/>
            <person name="Ramirez L."/>
            <person name="Alfaro M."/>
            <person name="Sun H."/>
            <person name="Tritt A."/>
            <person name="Yoshinaga Y."/>
            <person name="Zwiers L.-H."/>
            <person name="Turgeon B."/>
            <person name="Goodwin S."/>
            <person name="Spatafora J."/>
            <person name="Crous P."/>
            <person name="Grigoriev I."/>
        </authorList>
    </citation>
    <scope>NUCLEOTIDE SEQUENCE</scope>
    <source>
        <strain evidence="3">CBS 473.64</strain>
    </source>
</reference>
<dbReference type="InterPro" id="IPR000873">
    <property type="entry name" value="AMP-dep_synth/lig_dom"/>
</dbReference>
<dbReference type="GO" id="GO:0016874">
    <property type="term" value="F:ligase activity"/>
    <property type="evidence" value="ECO:0007669"/>
    <property type="project" value="UniProtKB-KW"/>
</dbReference>
<dbReference type="Gene3D" id="3.40.50.980">
    <property type="match status" value="2"/>
</dbReference>
<dbReference type="GO" id="GO:0043041">
    <property type="term" value="P:amino acid activation for nonribosomal peptide biosynthetic process"/>
    <property type="evidence" value="ECO:0007669"/>
    <property type="project" value="TreeGrafter"/>
</dbReference>
<dbReference type="GO" id="GO:0031177">
    <property type="term" value="F:phosphopantetheine binding"/>
    <property type="evidence" value="ECO:0007669"/>
    <property type="project" value="TreeGrafter"/>
</dbReference>
<organism evidence="3 4">
    <name type="scientific">Massarina eburnea CBS 473.64</name>
    <dbReference type="NCBI Taxonomy" id="1395130"/>
    <lineage>
        <taxon>Eukaryota</taxon>
        <taxon>Fungi</taxon>
        <taxon>Dikarya</taxon>
        <taxon>Ascomycota</taxon>
        <taxon>Pezizomycotina</taxon>
        <taxon>Dothideomycetes</taxon>
        <taxon>Pleosporomycetidae</taxon>
        <taxon>Pleosporales</taxon>
        <taxon>Massarineae</taxon>
        <taxon>Massarinaceae</taxon>
        <taxon>Massarina</taxon>
    </lineage>
</organism>
<dbReference type="GO" id="GO:0044550">
    <property type="term" value="P:secondary metabolite biosynthetic process"/>
    <property type="evidence" value="ECO:0007669"/>
    <property type="project" value="TreeGrafter"/>
</dbReference>
<dbReference type="Proteomes" id="UP000799753">
    <property type="component" value="Unassembled WGS sequence"/>
</dbReference>